<evidence type="ECO:0000256" key="4">
    <source>
        <dbReference type="ARBA" id="ARBA00022729"/>
    </source>
</evidence>
<keyword evidence="14" id="KW-1185">Reference proteome</keyword>
<evidence type="ECO:0000313" key="13">
    <source>
        <dbReference type="EMBL" id="MED6152999.1"/>
    </source>
</evidence>
<comment type="caution">
    <text evidence="13">The sequence shown here is derived from an EMBL/GenBank/DDBJ whole genome shotgun (WGS) entry which is preliminary data.</text>
</comment>
<dbReference type="InterPro" id="IPR046956">
    <property type="entry name" value="RLP23-like"/>
</dbReference>
<evidence type="ECO:0000256" key="9">
    <source>
        <dbReference type="ARBA" id="ARBA00023180"/>
    </source>
</evidence>
<keyword evidence="4 10" id="KW-0732">Signal</keyword>
<accession>A0ABU6TWV0</accession>
<dbReference type="InterPro" id="IPR013210">
    <property type="entry name" value="LRR_N_plant-typ"/>
</dbReference>
<feature type="chain" id="PRO_5045648071" description="Leucine-rich repeat-containing N-terminal plant-type domain-containing protein" evidence="10">
    <location>
        <begin position="26"/>
        <end position="274"/>
    </location>
</feature>
<protein>
    <recommendedName>
        <fullName evidence="15">Leucine-rich repeat-containing N-terminal plant-type domain-containing protein</fullName>
    </recommendedName>
</protein>
<feature type="domain" description="Leucine-rich repeat-containing N-terminal plant-type" evidence="11">
    <location>
        <begin position="34"/>
        <end position="72"/>
    </location>
</feature>
<comment type="subcellular location">
    <subcellularLocation>
        <location evidence="1">Membrane</location>
        <topology evidence="1">Single-pass type I membrane protein</topology>
    </subcellularLocation>
</comment>
<keyword evidence="5" id="KW-0677">Repeat</keyword>
<dbReference type="InterPro" id="IPR055414">
    <property type="entry name" value="LRR_R13L4/SHOC2-like"/>
</dbReference>
<evidence type="ECO:0000256" key="10">
    <source>
        <dbReference type="SAM" id="SignalP"/>
    </source>
</evidence>
<keyword evidence="7" id="KW-0472">Membrane</keyword>
<dbReference type="Gene3D" id="3.80.10.10">
    <property type="entry name" value="Ribonuclease Inhibitor"/>
    <property type="match status" value="2"/>
</dbReference>
<dbReference type="Pfam" id="PF08263">
    <property type="entry name" value="LRRNT_2"/>
    <property type="match status" value="1"/>
</dbReference>
<keyword evidence="3" id="KW-0812">Transmembrane</keyword>
<evidence type="ECO:0000313" key="14">
    <source>
        <dbReference type="Proteomes" id="UP001341840"/>
    </source>
</evidence>
<sequence>MMRNYVLKCVYALLLLMLLYDDAASIHGDVKCLDKERRALLTFKHGIQDDTGMLSTWKDDDDCCKWQGVACSNQTGHVLRLHLRGLDSICLIGEANISTLIDLQNLEHLDLSGHQFLYFDISEHIGLFTKLTYLNLSYADIGGRIPYQLGNLSQLQYLDLNNIYDIYGAIPPQLSSLTHLRYLDLSYNFLDGEIPSQLKYLGQLQYLGLQSHGELSGAMPFQSGDLPLLRTLKLGGDFVLKTKQEVEWVSNLSLLKNLNVIECWQLSSMASTNS</sequence>
<feature type="signal peptide" evidence="10">
    <location>
        <begin position="1"/>
        <end position="25"/>
    </location>
</feature>
<evidence type="ECO:0000256" key="5">
    <source>
        <dbReference type="ARBA" id="ARBA00022737"/>
    </source>
</evidence>
<organism evidence="13 14">
    <name type="scientific">Stylosanthes scabra</name>
    <dbReference type="NCBI Taxonomy" id="79078"/>
    <lineage>
        <taxon>Eukaryota</taxon>
        <taxon>Viridiplantae</taxon>
        <taxon>Streptophyta</taxon>
        <taxon>Embryophyta</taxon>
        <taxon>Tracheophyta</taxon>
        <taxon>Spermatophyta</taxon>
        <taxon>Magnoliopsida</taxon>
        <taxon>eudicotyledons</taxon>
        <taxon>Gunneridae</taxon>
        <taxon>Pentapetalae</taxon>
        <taxon>rosids</taxon>
        <taxon>fabids</taxon>
        <taxon>Fabales</taxon>
        <taxon>Fabaceae</taxon>
        <taxon>Papilionoideae</taxon>
        <taxon>50 kb inversion clade</taxon>
        <taxon>dalbergioids sensu lato</taxon>
        <taxon>Dalbergieae</taxon>
        <taxon>Pterocarpus clade</taxon>
        <taxon>Stylosanthes</taxon>
    </lineage>
</organism>
<feature type="domain" description="Disease resistance R13L4/SHOC-2-like LRR" evidence="12">
    <location>
        <begin position="97"/>
        <end position="269"/>
    </location>
</feature>
<dbReference type="EMBL" id="JASCZI010093008">
    <property type="protein sequence ID" value="MED6152999.1"/>
    <property type="molecule type" value="Genomic_DNA"/>
</dbReference>
<evidence type="ECO:0000259" key="12">
    <source>
        <dbReference type="Pfam" id="PF23598"/>
    </source>
</evidence>
<evidence type="ECO:0000256" key="1">
    <source>
        <dbReference type="ARBA" id="ARBA00004479"/>
    </source>
</evidence>
<evidence type="ECO:0008006" key="15">
    <source>
        <dbReference type="Google" id="ProtNLM"/>
    </source>
</evidence>
<evidence type="ECO:0000256" key="6">
    <source>
        <dbReference type="ARBA" id="ARBA00022989"/>
    </source>
</evidence>
<dbReference type="Proteomes" id="UP001341840">
    <property type="component" value="Unassembled WGS sequence"/>
</dbReference>
<reference evidence="13 14" key="1">
    <citation type="journal article" date="2023" name="Plants (Basel)">
        <title>Bridging the Gap: Combining Genomics and Transcriptomics Approaches to Understand Stylosanthes scabra, an Orphan Legume from the Brazilian Caatinga.</title>
        <authorList>
            <person name="Ferreira-Neto J.R.C."/>
            <person name="da Silva M.D."/>
            <person name="Binneck E."/>
            <person name="de Melo N.F."/>
            <person name="da Silva R.H."/>
            <person name="de Melo A.L.T.M."/>
            <person name="Pandolfi V."/>
            <person name="Bustamante F.O."/>
            <person name="Brasileiro-Vidal A.C."/>
            <person name="Benko-Iseppon A.M."/>
        </authorList>
    </citation>
    <scope>NUCLEOTIDE SEQUENCE [LARGE SCALE GENOMIC DNA]</scope>
    <source>
        <tissue evidence="13">Leaves</tissue>
    </source>
</reference>
<dbReference type="InterPro" id="IPR032675">
    <property type="entry name" value="LRR_dom_sf"/>
</dbReference>
<evidence type="ECO:0000256" key="7">
    <source>
        <dbReference type="ARBA" id="ARBA00023136"/>
    </source>
</evidence>
<name>A0ABU6TWV0_9FABA</name>
<dbReference type="SUPFAM" id="SSF52058">
    <property type="entry name" value="L domain-like"/>
    <property type="match status" value="1"/>
</dbReference>
<dbReference type="Pfam" id="PF23598">
    <property type="entry name" value="LRR_14"/>
    <property type="match status" value="1"/>
</dbReference>
<dbReference type="PANTHER" id="PTHR48063">
    <property type="entry name" value="LRR RECEPTOR-LIKE KINASE"/>
    <property type="match status" value="1"/>
</dbReference>
<keyword evidence="8" id="KW-0675">Receptor</keyword>
<evidence type="ECO:0000256" key="8">
    <source>
        <dbReference type="ARBA" id="ARBA00023170"/>
    </source>
</evidence>
<evidence type="ECO:0000259" key="11">
    <source>
        <dbReference type="Pfam" id="PF08263"/>
    </source>
</evidence>
<keyword evidence="9" id="KW-0325">Glycoprotein</keyword>
<keyword evidence="6" id="KW-1133">Transmembrane helix</keyword>
<evidence type="ECO:0000256" key="2">
    <source>
        <dbReference type="ARBA" id="ARBA00022614"/>
    </source>
</evidence>
<gene>
    <name evidence="13" type="ORF">PIB30_097351</name>
</gene>
<evidence type="ECO:0000256" key="3">
    <source>
        <dbReference type="ARBA" id="ARBA00022692"/>
    </source>
</evidence>
<keyword evidence="2" id="KW-0433">Leucine-rich repeat</keyword>
<proteinExistence type="predicted"/>